<accession>A0A2W5HT90</accession>
<dbReference type="InterPro" id="IPR017871">
    <property type="entry name" value="ABC_transporter-like_CS"/>
</dbReference>
<dbReference type="Gene3D" id="3.40.50.300">
    <property type="entry name" value="P-loop containing nucleotide triphosphate hydrolases"/>
    <property type="match status" value="1"/>
</dbReference>
<keyword evidence="3" id="KW-0067">ATP-binding</keyword>
<gene>
    <name evidence="6" type="ORF">DI586_02440</name>
</gene>
<dbReference type="InterPro" id="IPR003439">
    <property type="entry name" value="ABC_transporter-like_ATP-bd"/>
</dbReference>
<dbReference type="PROSITE" id="PS00211">
    <property type="entry name" value="ABC_TRANSPORTER_1"/>
    <property type="match status" value="1"/>
</dbReference>
<dbReference type="GO" id="GO:0098796">
    <property type="term" value="C:membrane protein complex"/>
    <property type="evidence" value="ECO:0007669"/>
    <property type="project" value="UniProtKB-ARBA"/>
</dbReference>
<evidence type="ECO:0000313" key="7">
    <source>
        <dbReference type="Proteomes" id="UP000249739"/>
    </source>
</evidence>
<feature type="domain" description="ABC transporter" evidence="5">
    <location>
        <begin position="19"/>
        <end position="241"/>
    </location>
</feature>
<dbReference type="FunFam" id="3.40.50.300:FF:000032">
    <property type="entry name" value="Export ABC transporter ATP-binding protein"/>
    <property type="match status" value="1"/>
</dbReference>
<evidence type="ECO:0000259" key="5">
    <source>
        <dbReference type="PROSITE" id="PS50893"/>
    </source>
</evidence>
<dbReference type="SUPFAM" id="SSF52540">
    <property type="entry name" value="P-loop containing nucleoside triphosphate hydrolases"/>
    <property type="match status" value="1"/>
</dbReference>
<dbReference type="AlphaFoldDB" id="A0A2W5HT90"/>
<dbReference type="InterPro" id="IPR017911">
    <property type="entry name" value="MacB-like_ATP-bd"/>
</dbReference>
<dbReference type="Pfam" id="PF00005">
    <property type="entry name" value="ABC_tran"/>
    <property type="match status" value="1"/>
</dbReference>
<comment type="similarity">
    <text evidence="4">Belongs to the ABC transporter superfamily. Macrolide exporter (TC 3.A.1.122) family.</text>
</comment>
<comment type="caution">
    <text evidence="6">The sequence shown here is derived from an EMBL/GenBank/DDBJ whole genome shotgun (WGS) entry which is preliminary data.</text>
</comment>
<dbReference type="PROSITE" id="PS50893">
    <property type="entry name" value="ABC_TRANSPORTER_2"/>
    <property type="match status" value="1"/>
</dbReference>
<dbReference type="EMBL" id="QFOT01000014">
    <property type="protein sequence ID" value="PZP56829.1"/>
    <property type="molecule type" value="Genomic_DNA"/>
</dbReference>
<dbReference type="Proteomes" id="UP000249739">
    <property type="component" value="Unassembled WGS sequence"/>
</dbReference>
<keyword evidence="1" id="KW-0813">Transport</keyword>
<evidence type="ECO:0000256" key="1">
    <source>
        <dbReference type="ARBA" id="ARBA00022448"/>
    </source>
</evidence>
<dbReference type="InterPro" id="IPR003593">
    <property type="entry name" value="AAA+_ATPase"/>
</dbReference>
<dbReference type="GO" id="GO:0022857">
    <property type="term" value="F:transmembrane transporter activity"/>
    <property type="evidence" value="ECO:0007669"/>
    <property type="project" value="UniProtKB-ARBA"/>
</dbReference>
<dbReference type="GO" id="GO:0005524">
    <property type="term" value="F:ATP binding"/>
    <property type="evidence" value="ECO:0007669"/>
    <property type="project" value="UniProtKB-KW"/>
</dbReference>
<dbReference type="CDD" id="cd03255">
    <property type="entry name" value="ABC_MJ0796_LolCDE_FtsE"/>
    <property type="match status" value="1"/>
</dbReference>
<evidence type="ECO:0000256" key="2">
    <source>
        <dbReference type="ARBA" id="ARBA00022741"/>
    </source>
</evidence>
<evidence type="ECO:0000313" key="6">
    <source>
        <dbReference type="EMBL" id="PZP56829.1"/>
    </source>
</evidence>
<proteinExistence type="inferred from homology"/>
<evidence type="ECO:0000256" key="4">
    <source>
        <dbReference type="ARBA" id="ARBA00038388"/>
    </source>
</evidence>
<evidence type="ECO:0000256" key="3">
    <source>
        <dbReference type="ARBA" id="ARBA00022840"/>
    </source>
</evidence>
<keyword evidence="2" id="KW-0547">Nucleotide-binding</keyword>
<name>A0A2W5HT90_9BACT</name>
<dbReference type="InterPro" id="IPR027417">
    <property type="entry name" value="P-loop_NTPase"/>
</dbReference>
<organism evidence="6 7">
    <name type="scientific">Micavibrio aeruginosavorus</name>
    <dbReference type="NCBI Taxonomy" id="349221"/>
    <lineage>
        <taxon>Bacteria</taxon>
        <taxon>Pseudomonadati</taxon>
        <taxon>Bdellovibrionota</taxon>
        <taxon>Bdellovibrionia</taxon>
        <taxon>Bdellovibrionales</taxon>
        <taxon>Pseudobdellovibrionaceae</taxon>
        <taxon>Micavibrio</taxon>
    </lineage>
</organism>
<reference evidence="6 7" key="1">
    <citation type="submission" date="2017-08" db="EMBL/GenBank/DDBJ databases">
        <title>Infants hospitalized years apart are colonized by the same room-sourced microbial strains.</title>
        <authorList>
            <person name="Brooks B."/>
            <person name="Olm M.R."/>
            <person name="Firek B.A."/>
            <person name="Baker R."/>
            <person name="Thomas B.C."/>
            <person name="Morowitz M.J."/>
            <person name="Banfield J.F."/>
        </authorList>
    </citation>
    <scope>NUCLEOTIDE SEQUENCE [LARGE SCALE GENOMIC DNA]</scope>
    <source>
        <strain evidence="6">S2_006_000_R2_64</strain>
    </source>
</reference>
<dbReference type="PANTHER" id="PTHR42798:SF2">
    <property type="entry name" value="ABC TRANSPORTER ATP-BINDING PROTEIN MG467-RELATED"/>
    <property type="match status" value="1"/>
</dbReference>
<sequence length="241" mass="26085">MSDYFNIRIIMEKSPLLALHSINVTLPTDDQPLHILKNIDLLFNAGESVAIVGPSGSGKTTLMMVCAGLQNPSSGNLVFESRPLVSKDENALTLWRQKNVGIVFQNFHLLPTSSALENVMLPLELAGDPDVRGKSGELLKSVGLGHRIHHLPGQLSGGEQQRVALARAIARKPALLLADEPTGNLDQVTGQAVMDLLFTQAKDFNTTLILITHDEKIAARCDRIISLSDGQIISDIQKVTA</sequence>
<protein>
    <recommendedName>
        <fullName evidence="5">ABC transporter domain-containing protein</fullName>
    </recommendedName>
</protein>
<dbReference type="GO" id="GO:0016887">
    <property type="term" value="F:ATP hydrolysis activity"/>
    <property type="evidence" value="ECO:0007669"/>
    <property type="project" value="InterPro"/>
</dbReference>
<dbReference type="PANTHER" id="PTHR42798">
    <property type="entry name" value="LIPOPROTEIN-RELEASING SYSTEM ATP-BINDING PROTEIN LOLD"/>
    <property type="match status" value="1"/>
</dbReference>
<dbReference type="SMART" id="SM00382">
    <property type="entry name" value="AAA"/>
    <property type="match status" value="1"/>
</dbReference>